<feature type="transmembrane region" description="Helical" evidence="15">
    <location>
        <begin position="203"/>
        <end position="219"/>
    </location>
</feature>
<evidence type="ECO:0000256" key="1">
    <source>
        <dbReference type="ARBA" id="ARBA00004477"/>
    </source>
</evidence>
<evidence type="ECO:0000256" key="11">
    <source>
        <dbReference type="ARBA" id="ARBA00023136"/>
    </source>
</evidence>
<keyword evidence="9" id="KW-0256">Endoplasmic reticulum</keyword>
<keyword evidence="11 15" id="KW-0472">Membrane</keyword>
<dbReference type="UniPathway" id="UPA00378"/>
<dbReference type="InterPro" id="IPR016900">
    <property type="entry name" value="Alg10"/>
</dbReference>
<dbReference type="PANTHER" id="PTHR12989">
    <property type="entry name" value="ALPHA-1,2-GLUCOSYLTRANSFERASE ALG10"/>
    <property type="match status" value="1"/>
</dbReference>
<proteinExistence type="inferred from homology"/>
<accession>A0A428TTX6</accession>
<keyword evidence="17" id="KW-1185">Reference proteome</keyword>
<evidence type="ECO:0000256" key="2">
    <source>
        <dbReference type="ARBA" id="ARBA00004922"/>
    </source>
</evidence>
<keyword evidence="6" id="KW-0328">Glycosyltransferase</keyword>
<evidence type="ECO:0000256" key="3">
    <source>
        <dbReference type="ARBA" id="ARBA00010600"/>
    </source>
</evidence>
<gene>
    <name evidence="16" type="ORF">CEP52_006223</name>
</gene>
<protein>
    <recommendedName>
        <fullName evidence="5">Dol-P-Glc:Glc(2)Man(9)GlcNAc(2)-PP-Dol alpha-1,2-glucosyltransferase</fullName>
        <ecNumber evidence="4">2.4.1.256</ecNumber>
    </recommendedName>
    <alternativeName>
        <fullName evidence="12">Asparagine-linked glycosylation protein 10</fullName>
    </alternativeName>
</protein>
<dbReference type="GO" id="GO:0006488">
    <property type="term" value="P:dolichol-linked oligosaccharide biosynthetic process"/>
    <property type="evidence" value="ECO:0007669"/>
    <property type="project" value="InterPro"/>
</dbReference>
<evidence type="ECO:0000256" key="4">
    <source>
        <dbReference type="ARBA" id="ARBA00011967"/>
    </source>
</evidence>
<sequence length="330" mass="37508">MEPPQNLSFWTASRGLIVLPLFFCLLSKSKGSFSFLAGFSTCCPRRTLFLLALYRFGRCPGAISAQKYCEGKFLEWDDKITTPPGLYLISLLVPGVVRRNESLGGYVCDASSLRVANAVALMFLAYLALQCRHQIESRLYEAHSLIRLRVHSQYALHTAFNIALFPLLFFFSGLYYTDVASTAAVLVAYLNHLNRIGRNRSSVLNDLLTVILGVFTLFFRQTNVFWVVVYMGGLEVVHAIKTLRPERVDQPFMSSLAEQVKFYLWRYSVGDIHDPPLNLLWIDEMIFCVLSLGIAALCNPIRVIRQIWPYVAVLVSFGAFCRLERWSCTR</sequence>
<dbReference type="PANTHER" id="PTHR12989:SF10">
    <property type="entry name" value="DOL-P-GLC:GLC(2)MAN(9)GLCNAC(2)-PP-DOL ALPHA-1,2-GLUCOSYLTRANSFERASE-RELATED"/>
    <property type="match status" value="1"/>
</dbReference>
<dbReference type="EC" id="2.4.1.256" evidence="4"/>
<feature type="transmembrane region" description="Helical" evidence="15">
    <location>
        <begin position="174"/>
        <end position="191"/>
    </location>
</feature>
<evidence type="ECO:0000256" key="9">
    <source>
        <dbReference type="ARBA" id="ARBA00022824"/>
    </source>
</evidence>
<dbReference type="GO" id="GO:0005789">
    <property type="term" value="C:endoplasmic reticulum membrane"/>
    <property type="evidence" value="ECO:0007669"/>
    <property type="project" value="UniProtKB-SubCell"/>
</dbReference>
<evidence type="ECO:0000256" key="8">
    <source>
        <dbReference type="ARBA" id="ARBA00022692"/>
    </source>
</evidence>
<name>A0A428TTX6_9HYPO</name>
<comment type="function">
    <text evidence="13">Dol-P-Glc:Glc(2)Man(9)GlcNAc(2)-PP-Dol alpha-1,2-glucosyltransferase that operates in the biosynthetic pathway of dolichol-linked oligosaccharides, the glycan precursors employed in protein asparagine (N)-glycosylation. The assembly of dolichol-linked oligosaccharides begins on the cytosolic side of the endoplasmic reticulum membrane and finishes in its lumen. The sequential addition of sugars to dolichol pyrophosphate produces dolichol-linked oligosaccharides containing fourteen sugars, including two GlcNAcs, nine mannoses and three glucoses. Once assembled, the oligosaccharide is transferred from the lipid to nascent proteins by oligosaccharyltransferases. In the lumen of the endoplasmic reticulum, adds the third and last glucose residue from dolichyl phosphate glucose (Dol-P-Glc) onto the lipid-linked oligosaccharide intermediate Glc(2)Man(9)GlcNAc(2)-PP-Dol to produce Glc(3)Man(9)GlcNAc(2)-PP-Dol.</text>
</comment>
<dbReference type="Pfam" id="PF04922">
    <property type="entry name" value="DIE2_ALG10"/>
    <property type="match status" value="1"/>
</dbReference>
<evidence type="ECO:0000256" key="12">
    <source>
        <dbReference type="ARBA" id="ARBA00032069"/>
    </source>
</evidence>
<evidence type="ECO:0000256" key="13">
    <source>
        <dbReference type="ARBA" id="ARBA00044727"/>
    </source>
</evidence>
<evidence type="ECO:0000256" key="15">
    <source>
        <dbReference type="SAM" id="Phobius"/>
    </source>
</evidence>
<feature type="transmembrane region" description="Helical" evidence="15">
    <location>
        <begin position="277"/>
        <end position="297"/>
    </location>
</feature>
<evidence type="ECO:0000313" key="17">
    <source>
        <dbReference type="Proteomes" id="UP000287144"/>
    </source>
</evidence>
<evidence type="ECO:0000313" key="16">
    <source>
        <dbReference type="EMBL" id="RSM05485.1"/>
    </source>
</evidence>
<evidence type="ECO:0000256" key="5">
    <source>
        <dbReference type="ARBA" id="ARBA00018512"/>
    </source>
</evidence>
<dbReference type="Proteomes" id="UP000287144">
    <property type="component" value="Unassembled WGS sequence"/>
</dbReference>
<evidence type="ECO:0000256" key="6">
    <source>
        <dbReference type="ARBA" id="ARBA00022676"/>
    </source>
</evidence>
<dbReference type="EMBL" id="NKCK01000052">
    <property type="protein sequence ID" value="RSM05485.1"/>
    <property type="molecule type" value="Genomic_DNA"/>
</dbReference>
<comment type="subcellular location">
    <subcellularLocation>
        <location evidence="1">Endoplasmic reticulum membrane</location>
        <topology evidence="1">Multi-pass membrane protein</topology>
    </subcellularLocation>
</comment>
<evidence type="ECO:0000256" key="10">
    <source>
        <dbReference type="ARBA" id="ARBA00022989"/>
    </source>
</evidence>
<comment type="caution">
    <text evidence="16">The sequence shown here is derived from an EMBL/GenBank/DDBJ whole genome shotgun (WGS) entry which is preliminary data.</text>
</comment>
<evidence type="ECO:0000256" key="14">
    <source>
        <dbReference type="ARBA" id="ARBA00048064"/>
    </source>
</evidence>
<organism evidence="16 17">
    <name type="scientific">Fusarium oligoseptatum</name>
    <dbReference type="NCBI Taxonomy" id="2604345"/>
    <lineage>
        <taxon>Eukaryota</taxon>
        <taxon>Fungi</taxon>
        <taxon>Dikarya</taxon>
        <taxon>Ascomycota</taxon>
        <taxon>Pezizomycotina</taxon>
        <taxon>Sordariomycetes</taxon>
        <taxon>Hypocreomycetidae</taxon>
        <taxon>Hypocreales</taxon>
        <taxon>Nectriaceae</taxon>
        <taxon>Fusarium</taxon>
        <taxon>Fusarium solani species complex</taxon>
    </lineage>
</organism>
<comment type="catalytic activity">
    <reaction evidence="14">
        <text>an alpha-D-Glc-(1-&gt;3)-alpha-D-Glc-(1-&gt;3)-alpha-D-Man-(1-&gt;2)-alpha-D-Man-(1-&gt;2)-alpha-D-Man-(1-&gt;3)-[alpha-D-Man-(1-&gt;2)-alpha-D-Man-(1-&gt;3)-[alpha-D-Man-(1-&gt;2)-alpha-D-Man-(1-&gt;6)]-alpha-D-Man-(1-&gt;6)]-beta-D-Man-(1-&gt;4)-beta-D-GlcNAc-(1-&gt;4)-alpha-D-GlcNAc-diphospho-di-trans,poly-cis-dolichol + a di-trans,poly-cis-dolichyl beta-D-glucosyl phosphate = a alpha-D-Glc-(1-&gt;2)-alpha-D-Glc-(1-&gt;3)-alpha-D-Glc-(1-&gt;3)-alpha-D-Man-(1-&gt;2)-alpha-D-Man-(1-&gt;2)-alpha-D-Man-(1-&gt;3)-[alpha-D-Man-(1-&gt;2)-alpha-D-Man-(1-&gt;3)-[alpha-D-Man-(1-&gt;2)-alpha-D-Man-(1-&gt;6)]-alpha-D-Man-(1-&gt;6)]-beta-D-Man-(1-&gt;4)-beta-D-GlcNAc-(1-&gt;4)-alpha-D-GlcNAc-diphospho-di-trans,poly-cis-dolichol + a di-trans,poly-cis-dolichyl phosphate + H(+)</text>
        <dbReference type="Rhea" id="RHEA:29543"/>
        <dbReference type="Rhea" id="RHEA-COMP:19498"/>
        <dbReference type="Rhea" id="RHEA-COMP:19502"/>
        <dbReference type="Rhea" id="RHEA-COMP:19512"/>
        <dbReference type="Rhea" id="RHEA-COMP:19522"/>
        <dbReference type="ChEBI" id="CHEBI:15378"/>
        <dbReference type="ChEBI" id="CHEBI:57525"/>
        <dbReference type="ChEBI" id="CHEBI:57683"/>
        <dbReference type="ChEBI" id="CHEBI:132522"/>
        <dbReference type="ChEBI" id="CHEBI:132523"/>
        <dbReference type="EC" id="2.4.1.256"/>
    </reaction>
    <physiologicalReaction direction="left-to-right" evidence="14">
        <dbReference type="Rhea" id="RHEA:29544"/>
    </physiologicalReaction>
</comment>
<keyword evidence="7 16" id="KW-0808">Transferase</keyword>
<dbReference type="GO" id="GO:0106073">
    <property type="term" value="F:dolichyl pyrophosphate Glc2Man9GlcNAc2 alpha-1,2-glucosyltransferase activity"/>
    <property type="evidence" value="ECO:0007669"/>
    <property type="project" value="UniProtKB-EC"/>
</dbReference>
<comment type="pathway">
    <text evidence="2">Protein modification; protein glycosylation.</text>
</comment>
<keyword evidence="8 15" id="KW-0812">Transmembrane</keyword>
<comment type="similarity">
    <text evidence="3">Belongs to the ALG10 glucosyltransferase family.</text>
</comment>
<dbReference type="AlphaFoldDB" id="A0A428TTX6"/>
<keyword evidence="10 15" id="KW-1133">Transmembrane helix</keyword>
<evidence type="ECO:0000256" key="7">
    <source>
        <dbReference type="ARBA" id="ARBA00022679"/>
    </source>
</evidence>
<reference evidence="16 17" key="1">
    <citation type="submission" date="2017-06" db="EMBL/GenBank/DDBJ databases">
        <title>Comparative genomic analysis of Ambrosia Fusariam Clade fungi.</title>
        <authorList>
            <person name="Stajich J.E."/>
            <person name="Carrillo J."/>
            <person name="Kijimoto T."/>
            <person name="Eskalen A."/>
            <person name="O'Donnell K."/>
            <person name="Kasson M."/>
        </authorList>
    </citation>
    <scope>NUCLEOTIDE SEQUENCE [LARGE SCALE GENOMIC DNA]</scope>
    <source>
        <strain evidence="16 17">NRRL62579</strain>
    </source>
</reference>
<dbReference type="STRING" id="1325735.A0A428TTX6"/>